<dbReference type="FunFam" id="2.60.40.1120:FF:000003">
    <property type="entry name" value="Outer membrane protein Omp121"/>
    <property type="match status" value="1"/>
</dbReference>
<dbReference type="AlphaFoldDB" id="A0A3B0UEP3"/>
<dbReference type="PANTHER" id="PTHR30069">
    <property type="entry name" value="TONB-DEPENDENT OUTER MEMBRANE RECEPTOR"/>
    <property type="match status" value="1"/>
</dbReference>
<sequence length="561" mass="60596">MKICNNVLILHFKFLTKIIVMRKITIMLAFLLFVGLNFAYAQTKTISGTVRSDNGSGLPGVTVLVKGTTNGTVTDVNGKYSLQVKSSASTLVFSFVGMKTQEIAIAGKTTINVVMKASALSLNQVVVTALGISRQRRALGYSVTKVPAAEISKTAVTDVVNALAGKVAGVRVTNSSGAAGSAPFVEIRGSSSILGNNQPLYVVDGVPIASGGGAGNTAGVAYSSRTIDINPDDIASMSVLKGGAATALYGLRAANGAIIITTKHGKKQNGLSINYNTSTKLEQISQVPALQNKYAQGGFLYAGYYNGYGYNVSAYQDPDSHFYNGTSWGPAIDTLRYTTNPKYVPGDVPYSFGGTTSMADYMKYWDPNGRIVGQNSPWASNKKVKTYNPYDFFQTGVSLYNNVSVSGGNDVTTFYASLSNTNVKGVVPNNTLNRTTFSLNASHKPAKNLKISAIMNYTNTVANRKQQGSNLSGVMLGLMRTPPTFNDAYGYVFNGTYRHGQQRTYRNGKGYDNPYWVANKINYNDEVNRVFGTFTTEWNINQYVKVTYRGGIDFYNYYSTN</sequence>
<evidence type="ECO:0000259" key="2">
    <source>
        <dbReference type="Pfam" id="PF07715"/>
    </source>
</evidence>
<dbReference type="InterPro" id="IPR037066">
    <property type="entry name" value="Plug_dom_sf"/>
</dbReference>
<dbReference type="GO" id="GO:0015344">
    <property type="term" value="F:siderophore uptake transmembrane transporter activity"/>
    <property type="evidence" value="ECO:0007669"/>
    <property type="project" value="TreeGrafter"/>
</dbReference>
<dbReference type="PROSITE" id="PS52016">
    <property type="entry name" value="TONB_DEPENDENT_REC_3"/>
    <property type="match status" value="1"/>
</dbReference>
<dbReference type="SUPFAM" id="SSF56935">
    <property type="entry name" value="Porins"/>
    <property type="match status" value="1"/>
</dbReference>
<dbReference type="Gene3D" id="2.60.40.1120">
    <property type="entry name" value="Carboxypeptidase-like, regulatory domain"/>
    <property type="match status" value="1"/>
</dbReference>
<gene>
    <name evidence="3" type="ORF">MNBD_BACTEROID07-772</name>
</gene>
<dbReference type="Pfam" id="PF13715">
    <property type="entry name" value="CarbopepD_reg_2"/>
    <property type="match status" value="1"/>
</dbReference>
<dbReference type="InterPro" id="IPR039426">
    <property type="entry name" value="TonB-dep_rcpt-like"/>
</dbReference>
<dbReference type="InterPro" id="IPR023997">
    <property type="entry name" value="TonB-dep_OMP_SusC/RagA_CS"/>
</dbReference>
<dbReference type="PANTHER" id="PTHR30069:SF29">
    <property type="entry name" value="HEMOGLOBIN AND HEMOGLOBIN-HAPTOGLOBIN-BINDING PROTEIN 1-RELATED"/>
    <property type="match status" value="1"/>
</dbReference>
<proteinExistence type="predicted"/>
<reference evidence="3" key="1">
    <citation type="submission" date="2018-06" db="EMBL/GenBank/DDBJ databases">
        <authorList>
            <person name="Zhirakovskaya E."/>
        </authorList>
    </citation>
    <scope>NUCLEOTIDE SEQUENCE</scope>
</reference>
<dbReference type="EMBL" id="UOET01000060">
    <property type="protein sequence ID" value="VAW26793.1"/>
    <property type="molecule type" value="Genomic_DNA"/>
</dbReference>
<dbReference type="GO" id="GO:0044718">
    <property type="term" value="P:siderophore transmembrane transport"/>
    <property type="evidence" value="ECO:0007669"/>
    <property type="project" value="TreeGrafter"/>
</dbReference>
<dbReference type="Gene3D" id="2.170.130.10">
    <property type="entry name" value="TonB-dependent receptor, plug domain"/>
    <property type="match status" value="1"/>
</dbReference>
<accession>A0A3B0UEP3</accession>
<protein>
    <submittedName>
        <fullName evidence="3">Outer membrane TonB-dependent transporter, utilization system for glycans and polysaccharides (PUL), SusC family</fullName>
    </submittedName>
</protein>
<evidence type="ECO:0000256" key="1">
    <source>
        <dbReference type="ARBA" id="ARBA00022729"/>
    </source>
</evidence>
<dbReference type="InterPro" id="IPR012910">
    <property type="entry name" value="Plug_dom"/>
</dbReference>
<dbReference type="NCBIfam" id="TIGR04056">
    <property type="entry name" value="OMP_RagA_SusC"/>
    <property type="match status" value="1"/>
</dbReference>
<evidence type="ECO:0000313" key="3">
    <source>
        <dbReference type="EMBL" id="VAW26793.1"/>
    </source>
</evidence>
<dbReference type="SUPFAM" id="SSF49464">
    <property type="entry name" value="Carboxypeptidase regulatory domain-like"/>
    <property type="match status" value="1"/>
</dbReference>
<dbReference type="InterPro" id="IPR023996">
    <property type="entry name" value="TonB-dep_OMP_SusC/RagA"/>
</dbReference>
<dbReference type="InterPro" id="IPR008969">
    <property type="entry name" value="CarboxyPept-like_regulatory"/>
</dbReference>
<feature type="non-terminal residue" evidence="3">
    <location>
        <position position="561"/>
    </location>
</feature>
<organism evidence="3">
    <name type="scientific">hydrothermal vent metagenome</name>
    <dbReference type="NCBI Taxonomy" id="652676"/>
    <lineage>
        <taxon>unclassified sequences</taxon>
        <taxon>metagenomes</taxon>
        <taxon>ecological metagenomes</taxon>
    </lineage>
</organism>
<dbReference type="Pfam" id="PF07715">
    <property type="entry name" value="Plug"/>
    <property type="match status" value="1"/>
</dbReference>
<name>A0A3B0UEP3_9ZZZZ</name>
<keyword evidence="1" id="KW-0732">Signal</keyword>
<dbReference type="GO" id="GO:0009279">
    <property type="term" value="C:cell outer membrane"/>
    <property type="evidence" value="ECO:0007669"/>
    <property type="project" value="TreeGrafter"/>
</dbReference>
<feature type="domain" description="TonB-dependent receptor plug" evidence="2">
    <location>
        <begin position="138"/>
        <end position="257"/>
    </location>
</feature>
<dbReference type="NCBIfam" id="TIGR04057">
    <property type="entry name" value="SusC_RagA_signa"/>
    <property type="match status" value="1"/>
</dbReference>